<dbReference type="AlphaFoldDB" id="A0A1V4HJJ0"/>
<evidence type="ECO:0000313" key="1">
    <source>
        <dbReference type="EMBL" id="OPH56646.1"/>
    </source>
</evidence>
<sequence>MINLTNQLARYLQSEGEGVLGSDMFVDSIPASPDEAIWFNHVGGSAEFKLDSPQSWRKLSLNTRSATSQRAQDRIWSCMNKLLHPNDGVIKVDGQLYTVQITALPAVQDKDAAGRYAMKTVLILRQVDAITEPWLEAISLFTETALGAQWRVYRGFNGTCRPSVSWQCMNEQSASSSRAANQLSKQFVGQIAARTSSEYQLAAQNLLLGLAEHAKLPMAGLGGRWLTVVHAGAALRAGDMSTGLITVTLSGTAAVPQGVFPLIAGVQTATQIEN</sequence>
<dbReference type="EMBL" id="MBTG01000015">
    <property type="protein sequence ID" value="OPH56646.1"/>
    <property type="molecule type" value="Genomic_DNA"/>
</dbReference>
<dbReference type="STRING" id="1469647.BC351_27275"/>
<organism evidence="1 2">
    <name type="scientific">Paenibacillus ferrarius</name>
    <dbReference type="NCBI Taxonomy" id="1469647"/>
    <lineage>
        <taxon>Bacteria</taxon>
        <taxon>Bacillati</taxon>
        <taxon>Bacillota</taxon>
        <taxon>Bacilli</taxon>
        <taxon>Bacillales</taxon>
        <taxon>Paenibacillaceae</taxon>
        <taxon>Paenibacillus</taxon>
    </lineage>
</organism>
<dbReference type="Pfam" id="PF12691">
    <property type="entry name" value="Phage_tail_terminator_6"/>
    <property type="match status" value="1"/>
</dbReference>
<keyword evidence="2" id="KW-1185">Reference proteome</keyword>
<reference evidence="2" key="1">
    <citation type="submission" date="2016-07" db="EMBL/GenBank/DDBJ databases">
        <authorList>
            <person name="Florea S."/>
            <person name="Webb J.S."/>
            <person name="Jaromczyk J."/>
            <person name="Schardl C.L."/>
        </authorList>
    </citation>
    <scope>NUCLEOTIDE SEQUENCE [LARGE SCALE GENOMIC DNA]</scope>
    <source>
        <strain evidence="2">CY1</strain>
    </source>
</reference>
<gene>
    <name evidence="1" type="ORF">BC351_27275</name>
</gene>
<dbReference type="RefSeq" id="WP_079414108.1">
    <property type="nucleotide sequence ID" value="NZ_MBTG01000015.1"/>
</dbReference>
<name>A0A1V4HJJ0_9BACL</name>
<dbReference type="Proteomes" id="UP000190626">
    <property type="component" value="Unassembled WGS sequence"/>
</dbReference>
<dbReference type="OrthoDB" id="2563814at2"/>
<comment type="caution">
    <text evidence="1">The sequence shown here is derived from an EMBL/GenBank/DDBJ whole genome shotgun (WGS) entry which is preliminary data.</text>
</comment>
<proteinExistence type="predicted"/>
<accession>A0A1V4HJJ0</accession>
<evidence type="ECO:0000313" key="2">
    <source>
        <dbReference type="Proteomes" id="UP000190626"/>
    </source>
</evidence>
<protein>
    <submittedName>
        <fullName evidence="1">Uncharacterized protein</fullName>
    </submittedName>
</protein>
<dbReference type="InterPro" id="IPR024411">
    <property type="entry name" value="Tail_terminator_phage"/>
</dbReference>